<accession>A0AAW1H8F0</accession>
<feature type="compositionally biased region" description="Basic and acidic residues" evidence="1">
    <location>
        <begin position="229"/>
        <end position="248"/>
    </location>
</feature>
<dbReference type="EMBL" id="JBDFQZ010000012">
    <property type="protein sequence ID" value="KAK9672321.1"/>
    <property type="molecule type" value="Genomic_DNA"/>
</dbReference>
<keyword evidence="3" id="KW-1185">Reference proteome</keyword>
<proteinExistence type="predicted"/>
<evidence type="ECO:0000313" key="2">
    <source>
        <dbReference type="EMBL" id="KAK9672321.1"/>
    </source>
</evidence>
<name>A0AAW1H8F0_SAPOF</name>
<comment type="caution">
    <text evidence="2">The sequence shown here is derived from an EMBL/GenBank/DDBJ whole genome shotgun (WGS) entry which is preliminary data.</text>
</comment>
<feature type="region of interest" description="Disordered" evidence="1">
    <location>
        <begin position="223"/>
        <end position="256"/>
    </location>
</feature>
<evidence type="ECO:0000256" key="1">
    <source>
        <dbReference type="SAM" id="MobiDB-lite"/>
    </source>
</evidence>
<protein>
    <submittedName>
        <fullName evidence="2">Uncharacterized protein</fullName>
    </submittedName>
</protein>
<feature type="compositionally biased region" description="Polar residues" evidence="1">
    <location>
        <begin position="41"/>
        <end position="63"/>
    </location>
</feature>
<dbReference type="AlphaFoldDB" id="A0AAW1H8F0"/>
<reference evidence="2" key="1">
    <citation type="submission" date="2024-03" db="EMBL/GenBank/DDBJ databases">
        <title>WGS assembly of Saponaria officinalis var. Norfolk2.</title>
        <authorList>
            <person name="Jenkins J."/>
            <person name="Shu S."/>
            <person name="Grimwood J."/>
            <person name="Barry K."/>
            <person name="Goodstein D."/>
            <person name="Schmutz J."/>
            <person name="Leebens-Mack J."/>
            <person name="Osbourn A."/>
        </authorList>
    </citation>
    <scope>NUCLEOTIDE SEQUENCE [LARGE SCALE GENOMIC DNA]</scope>
    <source>
        <strain evidence="2">JIC</strain>
    </source>
</reference>
<sequence>MKNDVDLEDVLRSRDKQNTIDLYVTSQVIDFLRDPQRRSPSKSPTTQMESFDPASSRQIPPTSSQPLLIEALPLRCSPSKKTKIVAQKFCASSASSALLDPQKQPSGKLQKLTPIRKASLRKSVVLKEGICEYGFDTSCGVVTRSVSAGQVKKEVHVRALRSVQLGKEASAQLTEKSKQSHCDSSVVTRTLRGRQESDVSSEQVSVKAGEQLIERAGELVRGKAGAQLSEKEGDQVRGKSTDQLREKGGQQVRNEGVELVRKEGVEQVRNEGVEQREMLAVSS</sequence>
<feature type="region of interest" description="Disordered" evidence="1">
    <location>
        <begin position="33"/>
        <end position="63"/>
    </location>
</feature>
<organism evidence="2 3">
    <name type="scientific">Saponaria officinalis</name>
    <name type="common">Common soapwort</name>
    <name type="synonym">Lychnis saponaria</name>
    <dbReference type="NCBI Taxonomy" id="3572"/>
    <lineage>
        <taxon>Eukaryota</taxon>
        <taxon>Viridiplantae</taxon>
        <taxon>Streptophyta</taxon>
        <taxon>Embryophyta</taxon>
        <taxon>Tracheophyta</taxon>
        <taxon>Spermatophyta</taxon>
        <taxon>Magnoliopsida</taxon>
        <taxon>eudicotyledons</taxon>
        <taxon>Gunneridae</taxon>
        <taxon>Pentapetalae</taxon>
        <taxon>Caryophyllales</taxon>
        <taxon>Caryophyllaceae</taxon>
        <taxon>Caryophylleae</taxon>
        <taxon>Saponaria</taxon>
    </lineage>
</organism>
<gene>
    <name evidence="2" type="ORF">RND81_12G092500</name>
</gene>
<dbReference type="Proteomes" id="UP001443914">
    <property type="component" value="Unassembled WGS sequence"/>
</dbReference>
<evidence type="ECO:0000313" key="3">
    <source>
        <dbReference type="Proteomes" id="UP001443914"/>
    </source>
</evidence>